<sequence>MIFNLNIRKKLMISVFIPIIGLSVMAIKEIATKKREYDEAVSVQHIVELSVKASELLHEIQQERGMTAAFLGTQGHEFDALLQAQHQQTDSVSLEFQQFVGRFDFTPFGTGLQVQERKIDDELGRVARLRARVTDLSINVDEALDKYGRLNTQLLNMISSAAAQSANDGLNKQILAYYNLLQGKELAGVELAVLSHTFARDRFDGGMLNREITLLSQQNTYFKYFYLLASEDIAALAKNMENQSAMRKVKLMRQLVLQKSTQGDFGVSVRHWFKVATQGIGELKEVGDGVASAIRTQAQEAASTALVQAIRQGIFHFILVTLVVSVSFMIVQKLLLQIASLTTTIKQVAEAGDLSLLVQVVTDDELGQTGRVFNLMIRKFAETMAQVKLSSEQLAAVAEEASVVSVKENRVQTSQQTKTELLVSAVDQVSTSVLEVAHSVNVAAETAQKATEASSEGKAVVAKTVQAIDIMSSMMNEIQDDVSDLAEQCNQVGDILDVIREVTKQTNLLALNAAIEAAHAGEQGRGVAVVADQVRLLAQRTHDSTEEIQQMVQNLQQGALKTQASMAKGYVQSDFAANQARQAGDALEDIFTAVIHITDMSHQIASVTKEQSVAAGLVSQNLTIISDTGRENVRGANQLMTSSEELAQLAASLKKLVEHFHIGV</sequence>
<evidence type="ECO:0000313" key="11">
    <source>
        <dbReference type="Proteomes" id="UP000267448"/>
    </source>
</evidence>
<dbReference type="EMBL" id="RXNU01000004">
    <property type="protein sequence ID" value="RTR39211.1"/>
    <property type="molecule type" value="Genomic_DNA"/>
</dbReference>
<reference evidence="10 11" key="1">
    <citation type="submission" date="2018-12" db="EMBL/GenBank/DDBJ databases">
        <authorList>
            <person name="Yu L."/>
        </authorList>
    </citation>
    <scope>NUCLEOTIDE SEQUENCE [LARGE SCALE GENOMIC DNA]</scope>
    <source>
        <strain evidence="10 11">HAW-EB2</strain>
    </source>
</reference>
<keyword evidence="6" id="KW-0472">Membrane</keyword>
<dbReference type="PANTHER" id="PTHR32089">
    <property type="entry name" value="METHYL-ACCEPTING CHEMOTAXIS PROTEIN MCPB"/>
    <property type="match status" value="1"/>
</dbReference>
<evidence type="ECO:0000256" key="3">
    <source>
        <dbReference type="ARBA" id="ARBA00029447"/>
    </source>
</evidence>
<evidence type="ECO:0000256" key="5">
    <source>
        <dbReference type="SAM" id="Coils"/>
    </source>
</evidence>
<keyword evidence="6" id="KW-0812">Transmembrane</keyword>
<keyword evidence="11" id="KW-1185">Reference proteome</keyword>
<comment type="caution">
    <text evidence="10">The sequence shown here is derived from an EMBL/GenBank/DDBJ whole genome shotgun (WGS) entry which is preliminary data.</text>
</comment>
<dbReference type="AlphaFoldDB" id="A0A431WUF3"/>
<dbReference type="Proteomes" id="UP000267448">
    <property type="component" value="Unassembled WGS sequence"/>
</dbReference>
<keyword evidence="2 4" id="KW-0807">Transducer</keyword>
<evidence type="ECO:0000256" key="1">
    <source>
        <dbReference type="ARBA" id="ARBA00004370"/>
    </source>
</evidence>
<protein>
    <submittedName>
        <fullName evidence="10">HAMP domain-containing protein</fullName>
    </submittedName>
</protein>
<dbReference type="CDD" id="cd06225">
    <property type="entry name" value="HAMP"/>
    <property type="match status" value="1"/>
</dbReference>
<dbReference type="Pfam" id="PF00672">
    <property type="entry name" value="HAMP"/>
    <property type="match status" value="1"/>
</dbReference>
<dbReference type="RefSeq" id="WP_126520079.1">
    <property type="nucleotide sequence ID" value="NZ_RXNU01000004.1"/>
</dbReference>
<dbReference type="PRINTS" id="PR00260">
    <property type="entry name" value="CHEMTRNSDUCR"/>
</dbReference>
<dbReference type="FunFam" id="1.10.287.950:FF:000001">
    <property type="entry name" value="Methyl-accepting chemotaxis sensory transducer"/>
    <property type="match status" value="1"/>
</dbReference>
<keyword evidence="6" id="KW-1133">Transmembrane helix</keyword>
<organism evidence="10 11">
    <name type="scientific">Shewanella canadensis</name>
    <dbReference type="NCBI Taxonomy" id="271096"/>
    <lineage>
        <taxon>Bacteria</taxon>
        <taxon>Pseudomonadati</taxon>
        <taxon>Pseudomonadota</taxon>
        <taxon>Gammaproteobacteria</taxon>
        <taxon>Alteromonadales</taxon>
        <taxon>Shewanellaceae</taxon>
        <taxon>Shewanella</taxon>
    </lineage>
</organism>
<evidence type="ECO:0000313" key="10">
    <source>
        <dbReference type="EMBL" id="RTR39211.1"/>
    </source>
</evidence>
<gene>
    <name evidence="10" type="ORF">EKG38_09850</name>
</gene>
<dbReference type="GO" id="GO:0016020">
    <property type="term" value="C:membrane"/>
    <property type="evidence" value="ECO:0007669"/>
    <property type="project" value="UniProtKB-SubCell"/>
</dbReference>
<dbReference type="GO" id="GO:0004888">
    <property type="term" value="F:transmembrane signaling receptor activity"/>
    <property type="evidence" value="ECO:0007669"/>
    <property type="project" value="InterPro"/>
</dbReference>
<dbReference type="SMART" id="SM00283">
    <property type="entry name" value="MA"/>
    <property type="match status" value="1"/>
</dbReference>
<evidence type="ECO:0000259" key="9">
    <source>
        <dbReference type="PROSITE" id="PS50906"/>
    </source>
</evidence>
<dbReference type="SMART" id="SM00304">
    <property type="entry name" value="HAMP"/>
    <property type="match status" value="1"/>
</dbReference>
<dbReference type="GO" id="GO:0006935">
    <property type="term" value="P:chemotaxis"/>
    <property type="evidence" value="ECO:0007669"/>
    <property type="project" value="InterPro"/>
</dbReference>
<evidence type="ECO:0000256" key="4">
    <source>
        <dbReference type="PROSITE-ProRule" id="PRU00284"/>
    </source>
</evidence>
<feature type="domain" description="HAMP" evidence="8">
    <location>
        <begin position="332"/>
        <end position="385"/>
    </location>
</feature>
<feature type="domain" description="NIT" evidence="9">
    <location>
        <begin position="51"/>
        <end position="301"/>
    </location>
</feature>
<evidence type="ECO:0000259" key="8">
    <source>
        <dbReference type="PROSITE" id="PS50885"/>
    </source>
</evidence>
<dbReference type="InterPro" id="IPR010910">
    <property type="entry name" value="Nitrate/nitrite_sensing_bac"/>
</dbReference>
<comment type="subcellular location">
    <subcellularLocation>
        <location evidence="1">Membrane</location>
    </subcellularLocation>
</comment>
<keyword evidence="5" id="KW-0175">Coiled coil</keyword>
<comment type="similarity">
    <text evidence="3">Belongs to the methyl-accepting chemotaxis (MCP) protein family.</text>
</comment>
<dbReference type="PROSITE" id="PS50906">
    <property type="entry name" value="NIT"/>
    <property type="match status" value="1"/>
</dbReference>
<evidence type="ECO:0000256" key="6">
    <source>
        <dbReference type="SAM" id="Phobius"/>
    </source>
</evidence>
<accession>A0A431WUF3</accession>
<dbReference type="Pfam" id="PF00015">
    <property type="entry name" value="MCPsignal"/>
    <property type="match status" value="1"/>
</dbReference>
<dbReference type="OrthoDB" id="2489132at2"/>
<dbReference type="Gene3D" id="1.10.287.950">
    <property type="entry name" value="Methyl-accepting chemotaxis protein"/>
    <property type="match status" value="1"/>
</dbReference>
<name>A0A431WUF3_9GAMM</name>
<dbReference type="InterPro" id="IPR004090">
    <property type="entry name" value="Chemotax_Me-accpt_rcpt"/>
</dbReference>
<feature type="domain" description="Methyl-accepting transducer" evidence="7">
    <location>
        <begin position="390"/>
        <end position="626"/>
    </location>
</feature>
<dbReference type="GO" id="GO:0007165">
    <property type="term" value="P:signal transduction"/>
    <property type="evidence" value="ECO:0007669"/>
    <property type="project" value="UniProtKB-KW"/>
</dbReference>
<dbReference type="SUPFAM" id="SSF58104">
    <property type="entry name" value="Methyl-accepting chemotaxis protein (MCP) signaling domain"/>
    <property type="match status" value="1"/>
</dbReference>
<evidence type="ECO:0000256" key="2">
    <source>
        <dbReference type="ARBA" id="ARBA00023224"/>
    </source>
</evidence>
<dbReference type="PANTHER" id="PTHR32089:SF120">
    <property type="entry name" value="METHYL-ACCEPTING CHEMOTAXIS PROTEIN TLPQ"/>
    <property type="match status" value="1"/>
</dbReference>
<evidence type="ECO:0000259" key="7">
    <source>
        <dbReference type="PROSITE" id="PS50111"/>
    </source>
</evidence>
<dbReference type="PROSITE" id="PS50885">
    <property type="entry name" value="HAMP"/>
    <property type="match status" value="1"/>
</dbReference>
<dbReference type="InterPro" id="IPR004089">
    <property type="entry name" value="MCPsignal_dom"/>
</dbReference>
<dbReference type="Pfam" id="PF08376">
    <property type="entry name" value="NIT"/>
    <property type="match status" value="1"/>
</dbReference>
<feature type="transmembrane region" description="Helical" evidence="6">
    <location>
        <begin position="313"/>
        <end position="331"/>
    </location>
</feature>
<feature type="coiled-coil region" evidence="5">
    <location>
        <begin position="112"/>
        <end position="146"/>
    </location>
</feature>
<dbReference type="InterPro" id="IPR003660">
    <property type="entry name" value="HAMP_dom"/>
</dbReference>
<dbReference type="InterPro" id="IPR013587">
    <property type="entry name" value="Nitrate/nitrite_sensing"/>
</dbReference>
<dbReference type="PROSITE" id="PS50111">
    <property type="entry name" value="CHEMOTAXIS_TRANSDUC_2"/>
    <property type="match status" value="1"/>
</dbReference>
<proteinExistence type="inferred from homology"/>